<name>A0A060T5W0_BLAAD</name>
<sequence>MERTTMEQVLRNGDEDRNNNKWYHHGSPPMGTAFAQTELHMPAYMGFPSIVHSPPSGLASRMSEASEKVRAAGADFGTTVGFGRRMSDSSDASVSSSGTGLSGSPKSEDLLANILHGHPNELSKQFVNDRLRMLNELQCSKCGHRGHQTKYCPERRPSLGAN</sequence>
<dbReference type="GO" id="GO:0008270">
    <property type="term" value="F:zinc ion binding"/>
    <property type="evidence" value="ECO:0007669"/>
    <property type="project" value="UniProtKB-KW"/>
</dbReference>
<keyword evidence="1" id="KW-0479">Metal-binding</keyword>
<feature type="compositionally biased region" description="Low complexity" evidence="2">
    <location>
        <begin position="89"/>
        <end position="105"/>
    </location>
</feature>
<reference evidence="4" key="2">
    <citation type="submission" date="2014-06" db="EMBL/GenBank/DDBJ databases">
        <title>The complete genome of Blastobotrys (Arxula) adeninivorans LS3 - a yeast of biotechnological interest.</title>
        <authorList>
            <person name="Kunze G."/>
            <person name="Gaillardin C."/>
            <person name="Czernicka M."/>
            <person name="Durrens P."/>
            <person name="Martin T."/>
            <person name="Boer E."/>
            <person name="Gabaldon T."/>
            <person name="Cruz J."/>
            <person name="Talla E."/>
            <person name="Marck C."/>
            <person name="Goffeau A."/>
            <person name="Barbe V."/>
            <person name="Baret P."/>
            <person name="Baronian K."/>
            <person name="Beier S."/>
            <person name="Bleykasten C."/>
            <person name="Bode R."/>
            <person name="Casaregola S."/>
            <person name="Despons L."/>
            <person name="Fairhead C."/>
            <person name="Giersberg M."/>
            <person name="Gierski P."/>
            <person name="Hahnel U."/>
            <person name="Hartmann A."/>
            <person name="Jankowska D."/>
            <person name="Jubin C."/>
            <person name="Jung P."/>
            <person name="Lafontaine I."/>
            <person name="Leh-Louis V."/>
            <person name="Lemaire M."/>
            <person name="Marcet-Houben M."/>
            <person name="Mascher M."/>
            <person name="Morel G."/>
            <person name="Richard G.-F."/>
            <person name="Riechen J."/>
            <person name="Sacerdot C."/>
            <person name="Sarkar A."/>
            <person name="Savel G."/>
            <person name="Schacherer J."/>
            <person name="Sherman D."/>
            <person name="Straub M.-L."/>
            <person name="Stein N."/>
            <person name="Thierry A."/>
            <person name="Trautwein-Schult A."/>
            <person name="Westhof E."/>
            <person name="Worch S."/>
            <person name="Dujon B."/>
            <person name="Souciet J.-L."/>
            <person name="Wincker P."/>
            <person name="Scholz U."/>
            <person name="Neuveglise N."/>
        </authorList>
    </citation>
    <scope>NUCLEOTIDE SEQUENCE</scope>
    <source>
        <strain evidence="4">LS3</strain>
    </source>
</reference>
<evidence type="ECO:0000256" key="2">
    <source>
        <dbReference type="SAM" id="MobiDB-lite"/>
    </source>
</evidence>
<gene>
    <name evidence="4" type="ORF">GNLVRS02_ARAD1B14828g</name>
</gene>
<evidence type="ECO:0000313" key="4">
    <source>
        <dbReference type="EMBL" id="CDP36515.1"/>
    </source>
</evidence>
<dbReference type="PROSITE" id="PS50158">
    <property type="entry name" value="ZF_CCHC"/>
    <property type="match status" value="1"/>
</dbReference>
<protein>
    <submittedName>
        <fullName evidence="4">ARAD1B14828p</fullName>
    </submittedName>
</protein>
<evidence type="ECO:0000256" key="1">
    <source>
        <dbReference type="PROSITE-ProRule" id="PRU00047"/>
    </source>
</evidence>
<keyword evidence="1" id="KW-0862">Zinc</keyword>
<organism evidence="4">
    <name type="scientific">Blastobotrys adeninivorans</name>
    <name type="common">Yeast</name>
    <name type="synonym">Arxula adeninivorans</name>
    <dbReference type="NCBI Taxonomy" id="409370"/>
    <lineage>
        <taxon>Eukaryota</taxon>
        <taxon>Fungi</taxon>
        <taxon>Dikarya</taxon>
        <taxon>Ascomycota</taxon>
        <taxon>Saccharomycotina</taxon>
        <taxon>Dipodascomycetes</taxon>
        <taxon>Dipodascales</taxon>
        <taxon>Trichomonascaceae</taxon>
        <taxon>Blastobotrys</taxon>
    </lineage>
</organism>
<dbReference type="EMBL" id="HG937692">
    <property type="protein sequence ID" value="CDP36515.1"/>
    <property type="molecule type" value="Genomic_DNA"/>
</dbReference>
<evidence type="ECO:0000259" key="3">
    <source>
        <dbReference type="PROSITE" id="PS50158"/>
    </source>
</evidence>
<feature type="domain" description="CCHC-type" evidence="3">
    <location>
        <begin position="139"/>
        <end position="154"/>
    </location>
</feature>
<dbReference type="InterPro" id="IPR001878">
    <property type="entry name" value="Znf_CCHC"/>
</dbReference>
<dbReference type="SUPFAM" id="SSF57756">
    <property type="entry name" value="Retrovirus zinc finger-like domains"/>
    <property type="match status" value="1"/>
</dbReference>
<proteinExistence type="predicted"/>
<keyword evidence="1" id="KW-0863">Zinc-finger</keyword>
<dbReference type="GO" id="GO:0003676">
    <property type="term" value="F:nucleic acid binding"/>
    <property type="evidence" value="ECO:0007669"/>
    <property type="project" value="InterPro"/>
</dbReference>
<dbReference type="InterPro" id="IPR036875">
    <property type="entry name" value="Znf_CCHC_sf"/>
</dbReference>
<accession>A0A060T5W0</accession>
<feature type="region of interest" description="Disordered" evidence="2">
    <location>
        <begin position="78"/>
        <end position="107"/>
    </location>
</feature>
<reference evidence="4" key="1">
    <citation type="submission" date="2014-02" db="EMBL/GenBank/DDBJ databases">
        <authorList>
            <person name="Genoscope - CEA"/>
        </authorList>
    </citation>
    <scope>NUCLEOTIDE SEQUENCE</scope>
    <source>
        <strain evidence="4">LS3</strain>
    </source>
</reference>
<dbReference type="AlphaFoldDB" id="A0A060T5W0"/>
<feature type="region of interest" description="Disordered" evidence="2">
    <location>
        <begin position="1"/>
        <end position="25"/>
    </location>
</feature>